<dbReference type="EMBL" id="ML987205">
    <property type="protein sequence ID" value="KAF2243569.1"/>
    <property type="molecule type" value="Genomic_DNA"/>
</dbReference>
<protein>
    <submittedName>
        <fullName evidence="2">Uncharacterized protein</fullName>
    </submittedName>
</protein>
<evidence type="ECO:0000313" key="3">
    <source>
        <dbReference type="Proteomes" id="UP000800094"/>
    </source>
</evidence>
<keyword evidence="3" id="KW-1185">Reference proteome</keyword>
<evidence type="ECO:0000256" key="1">
    <source>
        <dbReference type="SAM" id="SignalP"/>
    </source>
</evidence>
<evidence type="ECO:0000313" key="2">
    <source>
        <dbReference type="EMBL" id="KAF2243569.1"/>
    </source>
</evidence>
<feature type="chain" id="PRO_5025683821" evidence="1">
    <location>
        <begin position="22"/>
        <end position="199"/>
    </location>
</feature>
<accession>A0A6A6I086</accession>
<dbReference type="RefSeq" id="XP_033678573.1">
    <property type="nucleotide sequence ID" value="XM_033833986.1"/>
</dbReference>
<sequence length="199" mass="21764">MLLFTVAVGLALAGHVLPAHASEMEDLALRQAPHHKTRFYPKGTRNVSAWTVWTGGNSENHCRANCTLGTESTISTTIEWSGSLGGGIGLKRAIDAGLNFGVAVSVTKSTSTYTEAHCNANNYGCVCGFMYWLPAVESFGKRVEITTFRDFEYDYVVRAPVLGPHGVPDIFWDRCKSSKSSDDCDEYPWSEYLPCPDGV</sequence>
<dbReference type="AlphaFoldDB" id="A0A6A6I086"/>
<reference evidence="2" key="1">
    <citation type="journal article" date="2020" name="Stud. Mycol.">
        <title>101 Dothideomycetes genomes: a test case for predicting lifestyles and emergence of pathogens.</title>
        <authorList>
            <person name="Haridas S."/>
            <person name="Albert R."/>
            <person name="Binder M."/>
            <person name="Bloem J."/>
            <person name="Labutti K."/>
            <person name="Salamov A."/>
            <person name="Andreopoulos B."/>
            <person name="Baker S."/>
            <person name="Barry K."/>
            <person name="Bills G."/>
            <person name="Bluhm B."/>
            <person name="Cannon C."/>
            <person name="Castanera R."/>
            <person name="Culley D."/>
            <person name="Daum C."/>
            <person name="Ezra D."/>
            <person name="Gonzalez J."/>
            <person name="Henrissat B."/>
            <person name="Kuo A."/>
            <person name="Liang C."/>
            <person name="Lipzen A."/>
            <person name="Lutzoni F."/>
            <person name="Magnuson J."/>
            <person name="Mondo S."/>
            <person name="Nolan M."/>
            <person name="Ohm R."/>
            <person name="Pangilinan J."/>
            <person name="Park H.-J."/>
            <person name="Ramirez L."/>
            <person name="Alfaro M."/>
            <person name="Sun H."/>
            <person name="Tritt A."/>
            <person name="Yoshinaga Y."/>
            <person name="Zwiers L.-H."/>
            <person name="Turgeon B."/>
            <person name="Goodwin S."/>
            <person name="Spatafora J."/>
            <person name="Crous P."/>
            <person name="Grigoriev I."/>
        </authorList>
    </citation>
    <scope>NUCLEOTIDE SEQUENCE</scope>
    <source>
        <strain evidence="2">CBS 122368</strain>
    </source>
</reference>
<dbReference type="GeneID" id="54587316"/>
<name>A0A6A6I086_9PLEO</name>
<organism evidence="2 3">
    <name type="scientific">Trematosphaeria pertusa</name>
    <dbReference type="NCBI Taxonomy" id="390896"/>
    <lineage>
        <taxon>Eukaryota</taxon>
        <taxon>Fungi</taxon>
        <taxon>Dikarya</taxon>
        <taxon>Ascomycota</taxon>
        <taxon>Pezizomycotina</taxon>
        <taxon>Dothideomycetes</taxon>
        <taxon>Pleosporomycetidae</taxon>
        <taxon>Pleosporales</taxon>
        <taxon>Massarineae</taxon>
        <taxon>Trematosphaeriaceae</taxon>
        <taxon>Trematosphaeria</taxon>
    </lineage>
</organism>
<feature type="signal peptide" evidence="1">
    <location>
        <begin position="1"/>
        <end position="21"/>
    </location>
</feature>
<gene>
    <name evidence="2" type="ORF">BU26DRAFT_570261</name>
</gene>
<keyword evidence="1" id="KW-0732">Signal</keyword>
<proteinExistence type="predicted"/>
<dbReference type="Proteomes" id="UP000800094">
    <property type="component" value="Unassembled WGS sequence"/>
</dbReference>